<proteinExistence type="inferred from homology"/>
<feature type="domain" description="B box-type" evidence="9">
    <location>
        <begin position="16"/>
        <end position="63"/>
    </location>
</feature>
<feature type="domain" description="B box-type" evidence="9">
    <location>
        <begin position="59"/>
        <end position="106"/>
    </location>
</feature>
<dbReference type="PROSITE" id="PS51017">
    <property type="entry name" value="CCT"/>
    <property type="match status" value="1"/>
</dbReference>
<evidence type="ECO:0000256" key="5">
    <source>
        <dbReference type="ARBA" id="ARBA00022833"/>
    </source>
</evidence>
<keyword evidence="3" id="KW-0479">Metal-binding</keyword>
<dbReference type="InterPro" id="IPR000315">
    <property type="entry name" value="Znf_B-box"/>
</dbReference>
<evidence type="ECO:0008006" key="13">
    <source>
        <dbReference type="Google" id="ProtNLM"/>
    </source>
</evidence>
<evidence type="ECO:0000256" key="8">
    <source>
        <dbReference type="PROSITE-ProRule" id="PRU00357"/>
    </source>
</evidence>
<keyword evidence="5" id="KW-0862">Zinc</keyword>
<dbReference type="EMBL" id="JACXVP010000002">
    <property type="protein sequence ID" value="KAG5624087.1"/>
    <property type="molecule type" value="Genomic_DNA"/>
</dbReference>
<dbReference type="Pfam" id="PF06203">
    <property type="entry name" value="CCT"/>
    <property type="match status" value="1"/>
</dbReference>
<reference evidence="11 12" key="1">
    <citation type="submission" date="2020-09" db="EMBL/GenBank/DDBJ databases">
        <title>De no assembly of potato wild relative species, Solanum commersonii.</title>
        <authorList>
            <person name="Cho K."/>
        </authorList>
    </citation>
    <scope>NUCLEOTIDE SEQUENCE [LARGE SCALE GENOMIC DNA]</scope>
    <source>
        <strain evidence="11">LZ3.2</strain>
        <tissue evidence="11">Leaf</tissue>
    </source>
</reference>
<dbReference type="Proteomes" id="UP000824120">
    <property type="component" value="Chromosome 2"/>
</dbReference>
<dbReference type="GO" id="GO:0003700">
    <property type="term" value="F:DNA-binding transcription factor activity"/>
    <property type="evidence" value="ECO:0007669"/>
    <property type="project" value="TreeGrafter"/>
</dbReference>
<evidence type="ECO:0000313" key="11">
    <source>
        <dbReference type="EMBL" id="KAG5624087.1"/>
    </source>
</evidence>
<evidence type="ECO:0000256" key="7">
    <source>
        <dbReference type="PROSITE-ProRule" id="PRU00024"/>
    </source>
</evidence>
<evidence type="ECO:0000256" key="6">
    <source>
        <dbReference type="ARBA" id="ARBA00023242"/>
    </source>
</evidence>
<evidence type="ECO:0000313" key="12">
    <source>
        <dbReference type="Proteomes" id="UP000824120"/>
    </source>
</evidence>
<protein>
    <recommendedName>
        <fullName evidence="13">CONSTANS</fullName>
    </recommendedName>
</protein>
<dbReference type="GO" id="GO:0005634">
    <property type="term" value="C:nucleus"/>
    <property type="evidence" value="ECO:0007669"/>
    <property type="project" value="UniProtKB-SubCell"/>
</dbReference>
<organism evidence="11 12">
    <name type="scientific">Solanum commersonii</name>
    <name type="common">Commerson's wild potato</name>
    <name type="synonym">Commerson's nightshade</name>
    <dbReference type="NCBI Taxonomy" id="4109"/>
    <lineage>
        <taxon>Eukaryota</taxon>
        <taxon>Viridiplantae</taxon>
        <taxon>Streptophyta</taxon>
        <taxon>Embryophyta</taxon>
        <taxon>Tracheophyta</taxon>
        <taxon>Spermatophyta</taxon>
        <taxon>Magnoliopsida</taxon>
        <taxon>eudicotyledons</taxon>
        <taxon>Gunneridae</taxon>
        <taxon>Pentapetalae</taxon>
        <taxon>asterids</taxon>
        <taxon>lamiids</taxon>
        <taxon>Solanales</taxon>
        <taxon>Solanaceae</taxon>
        <taxon>Solanoideae</taxon>
        <taxon>Solaneae</taxon>
        <taxon>Solanum</taxon>
    </lineage>
</organism>
<dbReference type="Pfam" id="PF00643">
    <property type="entry name" value="zf-B_box"/>
    <property type="match status" value="1"/>
</dbReference>
<dbReference type="InterPro" id="IPR045281">
    <property type="entry name" value="CONSTANS-like"/>
</dbReference>
<dbReference type="AlphaFoldDB" id="A0A9J6AJ85"/>
<feature type="domain" description="CCT" evidence="10">
    <location>
        <begin position="336"/>
        <end position="378"/>
    </location>
</feature>
<keyword evidence="4 7" id="KW-0863">Zinc-finger</keyword>
<evidence type="ECO:0000256" key="4">
    <source>
        <dbReference type="ARBA" id="ARBA00022771"/>
    </source>
</evidence>
<comment type="subcellular location">
    <subcellularLocation>
        <location evidence="1 8">Nucleus</location>
    </subcellularLocation>
</comment>
<dbReference type="PROSITE" id="PS50119">
    <property type="entry name" value="ZF_BBOX"/>
    <property type="match status" value="2"/>
</dbReference>
<dbReference type="InterPro" id="IPR010402">
    <property type="entry name" value="CCT_domain"/>
</dbReference>
<evidence type="ECO:0000256" key="1">
    <source>
        <dbReference type="ARBA" id="ARBA00004123"/>
    </source>
</evidence>
<sequence>MLKKENSGGFDRSSNYWARVCDSCRSVTCTIYCQADSAYLCAGCDARIHAASLVASRHKRVWVCEACECAPAAFLCKADAASLCASCDVDIHSANPLAHRHHRIPIIPIPGTLYGPPAVDTVGRDSMMIGGSTEERTEDDGFLSLTQDADDTTIDEEDEDEAASWLLLNHPAKDNNKNNVHNNNNQTSNYGMLFGGEVVDDYLDLAEYGGDSQFNDQYNVNQQQQHYSVPQKSYGGDSVVPVQDGQGKSLFFYHQQQQSHHLNFQLGMDYDNSNTRLSYPASMSHSVSVSSMDVSVVPESALSETSNSHPQPQKGTIDLFSGPPIQIPPQLTPMDREARVLRYREKKKNRKFEKTIRYASRKAYAETRPRIKGRFAKRTDVEAEVDQMFSTQLMADNRTLYGPPAVETVGSGSMMIGGPTGESTEDYGFLSFTQNADDMTVDEEDEDEDEAASWLLLNPLVKKNNKNFDNDHNNQNNNYGVLVGREVVDDYLDLAEYGGVSQFNDQYSVNQQQQHTLFLRRATVNCEDSVVPVQEGQGKSLILYHQQQQQQSHHLNFQLGMEYDNYNTRYGYPATMSHSASSLICIHISHFRQHAL</sequence>
<dbReference type="OrthoDB" id="153872at2759"/>
<comment type="caution">
    <text evidence="11">The sequence shown here is derived from an EMBL/GenBank/DDBJ whole genome shotgun (WGS) entry which is preliminary data.</text>
</comment>
<accession>A0A9J6AJ85</accession>
<dbReference type="CDD" id="cd19821">
    <property type="entry name" value="Bbox1_BBX-like"/>
    <property type="match status" value="2"/>
</dbReference>
<evidence type="ECO:0000259" key="9">
    <source>
        <dbReference type="PROSITE" id="PS50119"/>
    </source>
</evidence>
<keyword evidence="6 8" id="KW-0539">Nucleus</keyword>
<dbReference type="GO" id="GO:0009909">
    <property type="term" value="P:regulation of flower development"/>
    <property type="evidence" value="ECO:0007669"/>
    <property type="project" value="InterPro"/>
</dbReference>
<gene>
    <name evidence="11" type="ORF">H5410_009305</name>
</gene>
<keyword evidence="12" id="KW-1185">Reference proteome</keyword>
<dbReference type="PANTHER" id="PTHR31319">
    <property type="entry name" value="ZINC FINGER PROTEIN CONSTANS-LIKE 4"/>
    <property type="match status" value="1"/>
</dbReference>
<evidence type="ECO:0000256" key="2">
    <source>
        <dbReference type="ARBA" id="ARBA00010024"/>
    </source>
</evidence>
<dbReference type="SMART" id="SM00336">
    <property type="entry name" value="BBOX"/>
    <property type="match status" value="2"/>
</dbReference>
<dbReference type="PANTHER" id="PTHR31319:SF72">
    <property type="entry name" value="CONSTANS"/>
    <property type="match status" value="1"/>
</dbReference>
<evidence type="ECO:0000259" key="10">
    <source>
        <dbReference type="PROSITE" id="PS51017"/>
    </source>
</evidence>
<dbReference type="GO" id="GO:2000028">
    <property type="term" value="P:regulation of photoperiodism, flowering"/>
    <property type="evidence" value="ECO:0007669"/>
    <property type="project" value="TreeGrafter"/>
</dbReference>
<name>A0A9J6AJ85_SOLCO</name>
<dbReference type="GO" id="GO:0008270">
    <property type="term" value="F:zinc ion binding"/>
    <property type="evidence" value="ECO:0007669"/>
    <property type="project" value="UniProtKB-KW"/>
</dbReference>
<dbReference type="InterPro" id="IPR049808">
    <property type="entry name" value="CONSTANS-like_Bbox1"/>
</dbReference>
<comment type="similarity">
    <text evidence="2">Belongs to the CONSTANS family.</text>
</comment>
<evidence type="ECO:0000256" key="3">
    <source>
        <dbReference type="ARBA" id="ARBA00022723"/>
    </source>
</evidence>